<dbReference type="InterPro" id="IPR023936">
    <property type="entry name" value="RutE-like"/>
</dbReference>
<gene>
    <name evidence="6" type="ORF">ACFO6S_02020</name>
</gene>
<accession>A0ABV9FPH8</accession>
<dbReference type="Pfam" id="PF00881">
    <property type="entry name" value="Nitroreductase"/>
    <property type="match status" value="1"/>
</dbReference>
<evidence type="ECO:0000313" key="6">
    <source>
        <dbReference type="EMBL" id="MFC4602461.1"/>
    </source>
</evidence>
<keyword evidence="7" id="KW-1185">Reference proteome</keyword>
<proteinExistence type="predicted"/>
<sequence>MSELIDDLTPYATAPLAEAGRELLFTQARTASTFSAEPVTDAELAGIWELAKWAPTAANTQPLRVVFVRTEEGKARLVPHLAEGNRAKAQSAPVVAVLAMDTEFHEYVPELLPFRPELKDVYAADDGARIATAEFNTALQSGYFVLAVRAQGLAAGPMGGFDHAGVDAEFFEGGRFKSVLVVNIGHPGVDPWFDRLPRLADEQVLTWA</sequence>
<protein>
    <submittedName>
        <fullName evidence="6">Malonic semialdehyde reductase</fullName>
        <ecNumber evidence="6">1.1.1.298</ecNumber>
    </submittedName>
</protein>
<reference evidence="7" key="1">
    <citation type="journal article" date="2019" name="Int. J. Syst. Evol. Microbiol.">
        <title>The Global Catalogue of Microorganisms (GCM) 10K type strain sequencing project: providing services to taxonomists for standard genome sequencing and annotation.</title>
        <authorList>
            <consortium name="The Broad Institute Genomics Platform"/>
            <consortium name="The Broad Institute Genome Sequencing Center for Infectious Disease"/>
            <person name="Wu L."/>
            <person name="Ma J."/>
        </authorList>
    </citation>
    <scope>NUCLEOTIDE SEQUENCE [LARGE SCALE GENOMIC DNA]</scope>
    <source>
        <strain evidence="7">CCUG 54520</strain>
    </source>
</reference>
<feature type="domain" description="Nitroreductase" evidence="5">
    <location>
        <begin position="28"/>
        <end position="169"/>
    </location>
</feature>
<keyword evidence="4 6" id="KW-0560">Oxidoreductase</keyword>
<evidence type="ECO:0000256" key="4">
    <source>
        <dbReference type="ARBA" id="ARBA00023002"/>
    </source>
</evidence>
<comment type="caution">
    <text evidence="6">The sequence shown here is derived from an EMBL/GenBank/DDBJ whole genome shotgun (WGS) entry which is preliminary data.</text>
</comment>
<evidence type="ECO:0000259" key="5">
    <source>
        <dbReference type="Pfam" id="PF00881"/>
    </source>
</evidence>
<keyword evidence="2" id="KW-0288">FMN</keyword>
<dbReference type="PANTHER" id="PTHR43543:SF1">
    <property type="entry name" value="MALONIC SEMIALDEHYDE REDUCTASE RUTE-RELATED"/>
    <property type="match status" value="1"/>
</dbReference>
<dbReference type="Proteomes" id="UP001595914">
    <property type="component" value="Unassembled WGS sequence"/>
</dbReference>
<dbReference type="RefSeq" id="WP_378413614.1">
    <property type="nucleotide sequence ID" value="NZ_JBHSFO010000001.1"/>
</dbReference>
<dbReference type="SUPFAM" id="SSF55469">
    <property type="entry name" value="FMN-dependent nitroreductase-like"/>
    <property type="match status" value="1"/>
</dbReference>
<dbReference type="InterPro" id="IPR050461">
    <property type="entry name" value="Nitroreductase_HadB/RutE"/>
</dbReference>
<name>A0ABV9FPH8_9NOCA</name>
<evidence type="ECO:0000313" key="7">
    <source>
        <dbReference type="Proteomes" id="UP001595914"/>
    </source>
</evidence>
<dbReference type="NCBIfam" id="NF003768">
    <property type="entry name" value="PRK05365.1"/>
    <property type="match status" value="1"/>
</dbReference>
<dbReference type="InterPro" id="IPR000415">
    <property type="entry name" value="Nitroreductase-like"/>
</dbReference>
<keyword evidence="3" id="KW-0521">NADP</keyword>
<dbReference type="EC" id="1.1.1.298" evidence="6"/>
<dbReference type="Gene3D" id="3.40.109.10">
    <property type="entry name" value="NADH Oxidase"/>
    <property type="match status" value="1"/>
</dbReference>
<evidence type="ECO:0000256" key="2">
    <source>
        <dbReference type="ARBA" id="ARBA00022643"/>
    </source>
</evidence>
<keyword evidence="1" id="KW-0285">Flavoprotein</keyword>
<evidence type="ECO:0000256" key="3">
    <source>
        <dbReference type="ARBA" id="ARBA00022857"/>
    </source>
</evidence>
<dbReference type="PANTHER" id="PTHR43543">
    <property type="entry name" value="MALONIC SEMIALDEHYDE REDUCTASE RUTE-RELATED"/>
    <property type="match status" value="1"/>
</dbReference>
<evidence type="ECO:0000256" key="1">
    <source>
        <dbReference type="ARBA" id="ARBA00022630"/>
    </source>
</evidence>
<dbReference type="EMBL" id="JBHSFO010000001">
    <property type="protein sequence ID" value="MFC4602461.1"/>
    <property type="molecule type" value="Genomic_DNA"/>
</dbReference>
<organism evidence="6 7">
    <name type="scientific">Rhodococcus kronopolitis</name>
    <dbReference type="NCBI Taxonomy" id="1460226"/>
    <lineage>
        <taxon>Bacteria</taxon>
        <taxon>Bacillati</taxon>
        <taxon>Actinomycetota</taxon>
        <taxon>Actinomycetes</taxon>
        <taxon>Mycobacteriales</taxon>
        <taxon>Nocardiaceae</taxon>
        <taxon>Rhodococcus</taxon>
    </lineage>
</organism>
<dbReference type="CDD" id="cd02148">
    <property type="entry name" value="RutE-like"/>
    <property type="match status" value="1"/>
</dbReference>
<dbReference type="GO" id="GO:0035527">
    <property type="term" value="F:3-hydroxypropionate dehydrogenase (NADP+) activity"/>
    <property type="evidence" value="ECO:0007669"/>
    <property type="project" value="UniProtKB-EC"/>
</dbReference>
<dbReference type="InterPro" id="IPR029479">
    <property type="entry name" value="Nitroreductase"/>
</dbReference>